<dbReference type="Proteomes" id="UP001347796">
    <property type="component" value="Unassembled WGS sequence"/>
</dbReference>
<sequence length="361" mass="40940">MARKYSKECTVKVNVTDLKNISIEDVIVAVENCIGEGLCLAAVPRYPNIVEVTVNSVENAQNLCDGINIDGQHFDVELMYSPYIIVSFLNIPSHIEDEEIINKLTFYNIEIVGEVVRHYYKKFPNVANGTRHVKCKFPPNVKSLPWAMNFDSADGPRGYKVLHNNQTKVCFKCLSCDHEKSSCPLITCRKCKQPGHMAYKCVNIRCEKCNNFEFNCKCEDNFYETNEEISTSSSESDIIEVDDKENKREHISSSTSSTTSEAQPIIKKQRTEAEPLDINNSINDIDTPDKTSPAESTRCDNLSDNEHDKNTIADYSIIDTPTDESNKNKEYYRRPILVRQPAIQSVLKSVNTRADKKNNAQ</sequence>
<keyword evidence="1" id="KW-0479">Metal-binding</keyword>
<keyword evidence="1" id="KW-0862">Zinc</keyword>
<evidence type="ECO:0000256" key="1">
    <source>
        <dbReference type="PROSITE-ProRule" id="PRU00047"/>
    </source>
</evidence>
<evidence type="ECO:0000259" key="3">
    <source>
        <dbReference type="PROSITE" id="PS50158"/>
    </source>
</evidence>
<dbReference type="SMART" id="SM00343">
    <property type="entry name" value="ZnF_C2HC"/>
    <property type="match status" value="2"/>
</dbReference>
<dbReference type="InterPro" id="IPR042509">
    <property type="entry name" value="ZCCHC3"/>
</dbReference>
<feature type="region of interest" description="Disordered" evidence="2">
    <location>
        <begin position="229"/>
        <end position="332"/>
    </location>
</feature>
<organism evidence="5 6">
    <name type="scientific">Patella caerulea</name>
    <name type="common">Rayed Mediterranean limpet</name>
    <dbReference type="NCBI Taxonomy" id="87958"/>
    <lineage>
        <taxon>Eukaryota</taxon>
        <taxon>Metazoa</taxon>
        <taxon>Spiralia</taxon>
        <taxon>Lophotrochozoa</taxon>
        <taxon>Mollusca</taxon>
        <taxon>Gastropoda</taxon>
        <taxon>Patellogastropoda</taxon>
        <taxon>Patelloidea</taxon>
        <taxon>Patellidae</taxon>
        <taxon>Patella</taxon>
    </lineage>
</organism>
<accession>A0AAN8K238</accession>
<dbReference type="PANTHER" id="PTHR22639">
    <property type="entry name" value="GAG-RELATED PROTEIN"/>
    <property type="match status" value="1"/>
</dbReference>
<feature type="domain" description="CCHC-type" evidence="3">
    <location>
        <begin position="188"/>
        <end position="201"/>
    </location>
</feature>
<dbReference type="PROSITE" id="PS50158">
    <property type="entry name" value="ZF_CCHC"/>
    <property type="match status" value="1"/>
</dbReference>
<evidence type="ECO:0000313" key="6">
    <source>
        <dbReference type="Proteomes" id="UP001347796"/>
    </source>
</evidence>
<proteinExistence type="predicted"/>
<gene>
    <name evidence="5" type="ORF">SNE40_006337</name>
    <name evidence="4" type="ORF">SNE40_022145</name>
</gene>
<dbReference type="GO" id="GO:0003690">
    <property type="term" value="F:double-stranded DNA binding"/>
    <property type="evidence" value="ECO:0007669"/>
    <property type="project" value="InterPro"/>
</dbReference>
<reference evidence="5 6" key="1">
    <citation type="submission" date="2024-01" db="EMBL/GenBank/DDBJ databases">
        <title>The genome of the rayed Mediterranean limpet Patella caerulea (Linnaeus, 1758).</title>
        <authorList>
            <person name="Anh-Thu Weber A."/>
            <person name="Halstead-Nussloch G."/>
        </authorList>
    </citation>
    <scope>NUCLEOTIDE SEQUENCE [LARGE SCALE GENOMIC DNA]</scope>
    <source>
        <strain evidence="5">AATW-2023a</strain>
        <tissue evidence="5">Whole specimen</tissue>
    </source>
</reference>
<dbReference type="EMBL" id="JAZGQO010000018">
    <property type="protein sequence ID" value="KAK6168284.1"/>
    <property type="molecule type" value="Genomic_DNA"/>
</dbReference>
<feature type="compositionally biased region" description="Polar residues" evidence="2">
    <location>
        <begin position="293"/>
        <end position="302"/>
    </location>
</feature>
<protein>
    <recommendedName>
        <fullName evidence="3">CCHC-type domain-containing protein</fullName>
    </recommendedName>
</protein>
<evidence type="ECO:0000313" key="5">
    <source>
        <dbReference type="EMBL" id="KAK6187089.1"/>
    </source>
</evidence>
<keyword evidence="1" id="KW-0863">Zinc-finger</keyword>
<keyword evidence="6" id="KW-1185">Reference proteome</keyword>
<dbReference type="GO" id="GO:0003723">
    <property type="term" value="F:RNA binding"/>
    <property type="evidence" value="ECO:0007669"/>
    <property type="project" value="InterPro"/>
</dbReference>
<evidence type="ECO:0000313" key="4">
    <source>
        <dbReference type="EMBL" id="KAK6168284.1"/>
    </source>
</evidence>
<name>A0AAN8K238_PATCE</name>
<dbReference type="InterPro" id="IPR001878">
    <property type="entry name" value="Znf_CCHC"/>
</dbReference>
<evidence type="ECO:0000256" key="2">
    <source>
        <dbReference type="SAM" id="MobiDB-lite"/>
    </source>
</evidence>
<dbReference type="GO" id="GO:0008270">
    <property type="term" value="F:zinc ion binding"/>
    <property type="evidence" value="ECO:0007669"/>
    <property type="project" value="UniProtKB-KW"/>
</dbReference>
<comment type="caution">
    <text evidence="5">The sequence shown here is derived from an EMBL/GenBank/DDBJ whole genome shotgun (WGS) entry which is preliminary data.</text>
</comment>
<dbReference type="PANTHER" id="PTHR22639:SF9">
    <property type="entry name" value="ZINC FINGER CCHC DOMAIN-CONTAINING PROTEIN 3-LIKE"/>
    <property type="match status" value="1"/>
</dbReference>
<dbReference type="GO" id="GO:0002218">
    <property type="term" value="P:activation of innate immune response"/>
    <property type="evidence" value="ECO:0007669"/>
    <property type="project" value="InterPro"/>
</dbReference>
<dbReference type="AlphaFoldDB" id="A0AAN8K238"/>
<dbReference type="EMBL" id="JAZGQO010000005">
    <property type="protein sequence ID" value="KAK6187089.1"/>
    <property type="molecule type" value="Genomic_DNA"/>
</dbReference>